<keyword evidence="4" id="KW-0456">Lyase</keyword>
<dbReference type="Pfam" id="PF04828">
    <property type="entry name" value="GFA"/>
    <property type="match status" value="1"/>
</dbReference>
<reference evidence="6 7" key="1">
    <citation type="submission" date="2023-10" db="EMBL/GenBank/DDBJ databases">
        <title>Bacteria for the degradation of biodegradable plastic PBAT(Polybutylene adipate terephthalate).</title>
        <authorList>
            <person name="Weon H.-Y."/>
            <person name="Yeon J."/>
        </authorList>
    </citation>
    <scope>NUCLEOTIDE SEQUENCE [LARGE SCALE GENOMIC DNA]</scope>
    <source>
        <strain evidence="6 7">SBD 7-3</strain>
    </source>
</reference>
<evidence type="ECO:0000313" key="6">
    <source>
        <dbReference type="EMBL" id="WOB07133.1"/>
    </source>
</evidence>
<protein>
    <submittedName>
        <fullName evidence="6">GFA family protein</fullName>
    </submittedName>
</protein>
<keyword evidence="7" id="KW-1185">Reference proteome</keyword>
<keyword evidence="3" id="KW-0862">Zinc</keyword>
<feature type="domain" description="CENP-V/GFA" evidence="5">
    <location>
        <begin position="3"/>
        <end position="120"/>
    </location>
</feature>
<dbReference type="RefSeq" id="WP_316699807.1">
    <property type="nucleotide sequence ID" value="NZ_CP136336.1"/>
</dbReference>
<dbReference type="EMBL" id="CP136336">
    <property type="protein sequence ID" value="WOB07133.1"/>
    <property type="molecule type" value="Genomic_DNA"/>
</dbReference>
<keyword evidence="2" id="KW-0479">Metal-binding</keyword>
<gene>
    <name evidence="6" type="ORF">RXV79_19705</name>
</gene>
<comment type="similarity">
    <text evidence="1">Belongs to the Gfa family.</text>
</comment>
<dbReference type="InterPro" id="IPR011057">
    <property type="entry name" value="Mss4-like_sf"/>
</dbReference>
<accession>A0ABZ0CQM5</accession>
<name>A0ABZ0CQM5_9BURK</name>
<dbReference type="PANTHER" id="PTHR33337">
    <property type="entry name" value="GFA DOMAIN-CONTAINING PROTEIN"/>
    <property type="match status" value="1"/>
</dbReference>
<dbReference type="SUPFAM" id="SSF51316">
    <property type="entry name" value="Mss4-like"/>
    <property type="match status" value="1"/>
</dbReference>
<evidence type="ECO:0000256" key="3">
    <source>
        <dbReference type="ARBA" id="ARBA00022833"/>
    </source>
</evidence>
<evidence type="ECO:0000256" key="1">
    <source>
        <dbReference type="ARBA" id="ARBA00005495"/>
    </source>
</evidence>
<dbReference type="InterPro" id="IPR006913">
    <property type="entry name" value="CENP-V/GFA"/>
</dbReference>
<dbReference type="PROSITE" id="PS51891">
    <property type="entry name" value="CENP_V_GFA"/>
    <property type="match status" value="1"/>
</dbReference>
<evidence type="ECO:0000259" key="5">
    <source>
        <dbReference type="PROSITE" id="PS51891"/>
    </source>
</evidence>
<evidence type="ECO:0000256" key="2">
    <source>
        <dbReference type="ARBA" id="ARBA00022723"/>
    </source>
</evidence>
<dbReference type="Proteomes" id="UP001303946">
    <property type="component" value="Chromosome"/>
</dbReference>
<organism evidence="6 7">
    <name type="scientific">Piscinibacter gummiphilus</name>
    <dbReference type="NCBI Taxonomy" id="946333"/>
    <lineage>
        <taxon>Bacteria</taxon>
        <taxon>Pseudomonadati</taxon>
        <taxon>Pseudomonadota</taxon>
        <taxon>Betaproteobacteria</taxon>
        <taxon>Burkholderiales</taxon>
        <taxon>Sphaerotilaceae</taxon>
        <taxon>Piscinibacter</taxon>
    </lineage>
</organism>
<dbReference type="PANTHER" id="PTHR33337:SF40">
    <property type="entry name" value="CENP-V_GFA DOMAIN-CONTAINING PROTEIN-RELATED"/>
    <property type="match status" value="1"/>
</dbReference>
<evidence type="ECO:0000256" key="4">
    <source>
        <dbReference type="ARBA" id="ARBA00023239"/>
    </source>
</evidence>
<proteinExistence type="inferred from homology"/>
<evidence type="ECO:0000313" key="7">
    <source>
        <dbReference type="Proteomes" id="UP001303946"/>
    </source>
</evidence>
<sequence>MTYSAQCLCGGIRFRIDGKLEPIQICHCQQCRRAQGAAFAANIPVNESAVHVDSGRELMTEFESTPGKKRAFCQRCGSPIYSRRDNLPGVLRIRAGLINEPLATKIGFHAYVDSKANWYDIRDDAPQHPGAYVPPNR</sequence>
<dbReference type="Gene3D" id="3.90.1590.10">
    <property type="entry name" value="glutathione-dependent formaldehyde- activating enzyme (gfa)"/>
    <property type="match status" value="1"/>
</dbReference>